<evidence type="ECO:0000256" key="1">
    <source>
        <dbReference type="SAM" id="Phobius"/>
    </source>
</evidence>
<comment type="caution">
    <text evidence="3">The sequence shown here is derived from an EMBL/GenBank/DDBJ whole genome shotgun (WGS) entry which is preliminary data.</text>
</comment>
<feature type="transmembrane region" description="Helical" evidence="1">
    <location>
        <begin position="103"/>
        <end position="121"/>
    </location>
</feature>
<feature type="transmembrane region" description="Helical" evidence="1">
    <location>
        <begin position="127"/>
        <end position="142"/>
    </location>
</feature>
<organism evidence="3 4">
    <name type="scientific">Candidatus Pseudogracilibacillus intestinigallinarum</name>
    <dbReference type="NCBI Taxonomy" id="2838742"/>
    <lineage>
        <taxon>Bacteria</taxon>
        <taxon>Bacillati</taxon>
        <taxon>Bacillota</taxon>
        <taxon>Bacilli</taxon>
        <taxon>Bacillales</taxon>
        <taxon>Bacillaceae</taxon>
        <taxon>Pseudogracilibacillus</taxon>
    </lineage>
</organism>
<proteinExistence type="predicted"/>
<dbReference type="AlphaFoldDB" id="A0A9D1TKJ9"/>
<sequence length="408" mass="47603">MKKYLSESSPISSNERIISLDIIRGFALFGILLVNMPLFQTPKLVEELYMISPELSGIDQFARIILDVFVETKFFAIFSILFGIGFYIFMQRAEEKSAFYYRLYSRRLIALGVFGFLHLFFFWYGDILLRYALAGFFLIFFYKRKEKTIFIWILSFVCLLFGLLLFSFFSSTEAMEQQISILQMEGASKVVEAIDIYNNGSYTEWLSYRFTDEVIPVLINMPLSIITPLFYFLIGLYIAKKGILTDFHTHKQFVKRVWLISLLVSIPLSVGIILFHLNVIDVGMLNDQIVEVLLLASGLSLSFFYIATIFLLLEKEKWKRILHPFHYVGKMALTNYIMQTFIGVGIFTGLGLFGELHVWLGIVISFLVFPLQILFSYLWLQYFRFGPLEWIWRSITYGQLQSIRINKS</sequence>
<dbReference type="Proteomes" id="UP000823937">
    <property type="component" value="Unassembled WGS sequence"/>
</dbReference>
<keyword evidence="1" id="KW-1133">Transmembrane helix</keyword>
<dbReference type="PANTHER" id="PTHR30590">
    <property type="entry name" value="INNER MEMBRANE PROTEIN"/>
    <property type="match status" value="1"/>
</dbReference>
<reference evidence="3" key="1">
    <citation type="journal article" date="2021" name="PeerJ">
        <title>Extensive microbial diversity within the chicken gut microbiome revealed by metagenomics and culture.</title>
        <authorList>
            <person name="Gilroy R."/>
            <person name="Ravi A."/>
            <person name="Getino M."/>
            <person name="Pursley I."/>
            <person name="Horton D.L."/>
            <person name="Alikhan N.F."/>
            <person name="Baker D."/>
            <person name="Gharbi K."/>
            <person name="Hall N."/>
            <person name="Watson M."/>
            <person name="Adriaenssens E.M."/>
            <person name="Foster-Nyarko E."/>
            <person name="Jarju S."/>
            <person name="Secka A."/>
            <person name="Antonio M."/>
            <person name="Oren A."/>
            <person name="Chaudhuri R.R."/>
            <person name="La Ragione R."/>
            <person name="Hildebrand F."/>
            <person name="Pallen M.J."/>
        </authorList>
    </citation>
    <scope>NUCLEOTIDE SEQUENCE</scope>
    <source>
        <strain evidence="3">CHK169-2315</strain>
    </source>
</reference>
<keyword evidence="1" id="KW-0472">Membrane</keyword>
<evidence type="ECO:0000313" key="3">
    <source>
        <dbReference type="EMBL" id="HIV75549.1"/>
    </source>
</evidence>
<feature type="transmembrane region" description="Helical" evidence="1">
    <location>
        <begin position="74"/>
        <end position="91"/>
    </location>
</feature>
<keyword evidence="1" id="KW-0812">Transmembrane</keyword>
<feature type="domain" description="DUF418" evidence="2">
    <location>
        <begin position="239"/>
        <end position="398"/>
    </location>
</feature>
<feature type="transmembrane region" description="Helical" evidence="1">
    <location>
        <begin position="21"/>
        <end position="39"/>
    </location>
</feature>
<dbReference type="EMBL" id="DXHX01000154">
    <property type="protein sequence ID" value="HIV75549.1"/>
    <property type="molecule type" value="Genomic_DNA"/>
</dbReference>
<dbReference type="Pfam" id="PF04235">
    <property type="entry name" value="DUF418"/>
    <property type="match status" value="1"/>
</dbReference>
<dbReference type="InterPro" id="IPR007349">
    <property type="entry name" value="DUF418"/>
</dbReference>
<evidence type="ECO:0000313" key="4">
    <source>
        <dbReference type="Proteomes" id="UP000823937"/>
    </source>
</evidence>
<reference evidence="3" key="2">
    <citation type="submission" date="2021-04" db="EMBL/GenBank/DDBJ databases">
        <authorList>
            <person name="Gilroy R."/>
        </authorList>
    </citation>
    <scope>NUCLEOTIDE SEQUENCE</scope>
    <source>
        <strain evidence="3">CHK169-2315</strain>
    </source>
</reference>
<name>A0A9D1TKJ9_9BACI</name>
<gene>
    <name evidence="3" type="ORF">H9895_10785</name>
</gene>
<feature type="transmembrane region" description="Helical" evidence="1">
    <location>
        <begin position="292"/>
        <end position="313"/>
    </location>
</feature>
<dbReference type="PANTHER" id="PTHR30590:SF3">
    <property type="entry name" value="HYPOTHETICAL MEMBRANE SPANNING PROTEIN"/>
    <property type="match status" value="1"/>
</dbReference>
<feature type="transmembrane region" description="Helical" evidence="1">
    <location>
        <begin position="149"/>
        <end position="169"/>
    </location>
</feature>
<accession>A0A9D1TKJ9</accession>
<evidence type="ECO:0000259" key="2">
    <source>
        <dbReference type="Pfam" id="PF04235"/>
    </source>
</evidence>
<protein>
    <submittedName>
        <fullName evidence="3">DUF418 domain-containing protein</fullName>
    </submittedName>
</protein>
<feature type="transmembrane region" description="Helical" evidence="1">
    <location>
        <begin position="214"/>
        <end position="238"/>
    </location>
</feature>
<feature type="transmembrane region" description="Helical" evidence="1">
    <location>
        <begin position="258"/>
        <end position="280"/>
    </location>
</feature>
<feature type="transmembrane region" description="Helical" evidence="1">
    <location>
        <begin position="333"/>
        <end position="353"/>
    </location>
</feature>
<feature type="transmembrane region" description="Helical" evidence="1">
    <location>
        <begin position="359"/>
        <end position="380"/>
    </location>
</feature>
<dbReference type="InterPro" id="IPR052529">
    <property type="entry name" value="Bact_Transport_Assoc"/>
</dbReference>